<comment type="caution">
    <text evidence="1">Lacks conserved residue(s) required for the propagation of feature annotation.</text>
</comment>
<dbReference type="Pfam" id="PF16968">
    <property type="entry name" value="TadZ_N"/>
    <property type="match status" value="1"/>
</dbReference>
<dbReference type="Proteomes" id="UP000003704">
    <property type="component" value="Unassembled WGS sequence"/>
</dbReference>
<feature type="domain" description="Response regulatory" evidence="2">
    <location>
        <begin position="4"/>
        <end position="120"/>
    </location>
</feature>
<dbReference type="PROSITE" id="PS50110">
    <property type="entry name" value="RESPONSE_REGULATORY"/>
    <property type="match status" value="1"/>
</dbReference>
<protein>
    <recommendedName>
        <fullName evidence="2">Response regulatory domain-containing protein</fullName>
    </recommendedName>
</protein>
<evidence type="ECO:0000256" key="1">
    <source>
        <dbReference type="PROSITE-ProRule" id="PRU00169"/>
    </source>
</evidence>
<dbReference type="Gene3D" id="3.40.50.300">
    <property type="entry name" value="P-loop containing nucleotide triphosphate hydrolases"/>
    <property type="match status" value="1"/>
</dbReference>
<evidence type="ECO:0000313" key="4">
    <source>
        <dbReference type="Proteomes" id="UP000003704"/>
    </source>
</evidence>
<dbReference type="InterPro" id="IPR001789">
    <property type="entry name" value="Sig_transdc_resp-reg_receiver"/>
</dbReference>
<dbReference type="EMBL" id="AKGD01000002">
    <property type="protein sequence ID" value="EIT69210.1"/>
    <property type="molecule type" value="Genomic_DNA"/>
</dbReference>
<evidence type="ECO:0000313" key="3">
    <source>
        <dbReference type="EMBL" id="EIT69210.1"/>
    </source>
</evidence>
<dbReference type="InterPro" id="IPR011006">
    <property type="entry name" value="CheY-like_superfamily"/>
</dbReference>
<gene>
    <name evidence="3" type="ORF">WQQ_27920</name>
</gene>
<organism evidence="3 4">
    <name type="scientific">Hydrocarboniphaga effusa AP103</name>
    <dbReference type="NCBI Taxonomy" id="1172194"/>
    <lineage>
        <taxon>Bacteria</taxon>
        <taxon>Pseudomonadati</taxon>
        <taxon>Pseudomonadota</taxon>
        <taxon>Gammaproteobacteria</taxon>
        <taxon>Nevskiales</taxon>
        <taxon>Nevskiaceae</taxon>
        <taxon>Hydrocarboniphaga</taxon>
    </lineage>
</organism>
<dbReference type="InterPro" id="IPR031580">
    <property type="entry name" value="TadZ_N"/>
</dbReference>
<evidence type="ECO:0000259" key="2">
    <source>
        <dbReference type="PROSITE" id="PS50110"/>
    </source>
</evidence>
<dbReference type="InterPro" id="IPR027417">
    <property type="entry name" value="P-loop_NTPase"/>
</dbReference>
<proteinExistence type="predicted"/>
<dbReference type="AlphaFoldDB" id="I8T5K2"/>
<dbReference type="SUPFAM" id="SSF52172">
    <property type="entry name" value="CheY-like"/>
    <property type="match status" value="1"/>
</dbReference>
<reference evidence="3 4" key="1">
    <citation type="journal article" date="2012" name="J. Bacteriol.">
        <title>Genome Sequence of n-Alkane-Degrading Hydrocarboniphaga effusa Strain AP103T (ATCC BAA-332T).</title>
        <authorList>
            <person name="Chang H.K."/>
            <person name="Zylstra G.J."/>
            <person name="Chae J.C."/>
        </authorList>
    </citation>
    <scope>NUCLEOTIDE SEQUENCE [LARGE SCALE GENOMIC DNA]</scope>
    <source>
        <strain evidence="3 4">AP103</strain>
    </source>
</reference>
<accession>I8T5K2</accession>
<comment type="caution">
    <text evidence="3">The sequence shown here is derived from an EMBL/GenBank/DDBJ whole genome shotgun (WGS) entry which is preliminary data.</text>
</comment>
<dbReference type="GO" id="GO:0000160">
    <property type="term" value="P:phosphorelay signal transduction system"/>
    <property type="evidence" value="ECO:0007669"/>
    <property type="project" value="InterPro"/>
</dbReference>
<dbReference type="Gene3D" id="3.40.50.2300">
    <property type="match status" value="1"/>
</dbReference>
<dbReference type="SUPFAM" id="SSF52540">
    <property type="entry name" value="P-loop containing nucleoside triphosphate hydrolases"/>
    <property type="match status" value="1"/>
</dbReference>
<sequence length="398" mass="42936">MKTQALVVADDPVYANWLQTAVSAADFSLVRSTDPEDLLSRLEFAGRPEMLFIEFHPDNADARAAMVEAVSERMPEISIVGLGVDNNPALVLAAMRAGARDFFVLRRDEANIAALIGKILRRTSAPAPAARGKQGVLATVLSAHPYDGIAFLAEHLAYACQERLRLKERVLLLDLATPAGASSVFLNLSPTYGILDALNDVHRCDATLVETAFPKHDSGLYILSLPEEFIGRPQIDTDAALRLVGVLRGLFACVVLSVDGFAPLGLLRGLLAQSERSLLVTDQSILKSRHNKYLLRALRSEDAPLDNLGLVIDNYRSRLGLEPESLAELLAVPLQATLSANASARIQAMNAGESLFKIAPKDSYVTEMRRIAATLVAGAPVAPADEPANKGLLGRLFR</sequence>
<keyword evidence="4" id="KW-1185">Reference proteome</keyword>
<name>I8T5K2_9GAMM</name>
<dbReference type="RefSeq" id="WP_007185733.1">
    <property type="nucleotide sequence ID" value="NZ_AKGD01000002.1"/>
</dbReference>
<dbReference type="OrthoDB" id="5813333at2"/>
<dbReference type="STRING" id="1172194.WQQ_27920"/>